<gene>
    <name evidence="3" type="ORF">Taro_048161</name>
</gene>
<dbReference type="PANTHER" id="PTHR36617:SF15">
    <property type="entry name" value="REVERSE TRANSCRIPTASE ZINC-BINDING DOMAIN-CONTAINING PROTEIN"/>
    <property type="match status" value="1"/>
</dbReference>
<organism evidence="3 4">
    <name type="scientific">Colocasia esculenta</name>
    <name type="common">Wild taro</name>
    <name type="synonym">Arum esculentum</name>
    <dbReference type="NCBI Taxonomy" id="4460"/>
    <lineage>
        <taxon>Eukaryota</taxon>
        <taxon>Viridiplantae</taxon>
        <taxon>Streptophyta</taxon>
        <taxon>Embryophyta</taxon>
        <taxon>Tracheophyta</taxon>
        <taxon>Spermatophyta</taxon>
        <taxon>Magnoliopsida</taxon>
        <taxon>Liliopsida</taxon>
        <taxon>Araceae</taxon>
        <taxon>Aroideae</taxon>
        <taxon>Colocasieae</taxon>
        <taxon>Colocasia</taxon>
    </lineage>
</organism>
<feature type="region of interest" description="Disordered" evidence="1">
    <location>
        <begin position="31"/>
        <end position="51"/>
    </location>
</feature>
<evidence type="ECO:0000256" key="1">
    <source>
        <dbReference type="SAM" id="MobiDB-lite"/>
    </source>
</evidence>
<proteinExistence type="predicted"/>
<dbReference type="Proteomes" id="UP000652761">
    <property type="component" value="Unassembled WGS sequence"/>
</dbReference>
<keyword evidence="4" id="KW-1185">Reference proteome</keyword>
<comment type="caution">
    <text evidence="3">The sequence shown here is derived from an EMBL/GenBank/DDBJ whole genome shotgun (WGS) entry which is preliminary data.</text>
</comment>
<protein>
    <recommendedName>
        <fullName evidence="2">Reverse transcriptase zinc-binding domain-containing protein</fullName>
    </recommendedName>
</protein>
<dbReference type="EMBL" id="NMUH01006416">
    <property type="protein sequence ID" value="MQM15218.1"/>
    <property type="molecule type" value="Genomic_DNA"/>
</dbReference>
<feature type="domain" description="Reverse transcriptase zinc-binding" evidence="2">
    <location>
        <begin position="152"/>
        <end position="237"/>
    </location>
</feature>
<accession>A0A843X4V5</accession>
<reference evidence="3" key="1">
    <citation type="submission" date="2017-07" db="EMBL/GenBank/DDBJ databases">
        <title>Taro Niue Genome Assembly and Annotation.</title>
        <authorList>
            <person name="Atibalentja N."/>
            <person name="Keating K."/>
            <person name="Fields C.J."/>
        </authorList>
    </citation>
    <scope>NUCLEOTIDE SEQUENCE</scope>
    <source>
        <strain evidence="3">Niue_2</strain>
        <tissue evidence="3">Leaf</tissue>
    </source>
</reference>
<sequence length="286" mass="32013">MAPKCVGVFLFSNGPNGPPLEEKEQTVAGADKSLQNQDGRQGNPVEEPRAPSDAKIFVKAKEVVLANIRWLGGDGSSVNFFKDTWIGPSPLMHVLQDNSFVQESRNIMVNEMVHDTNNPVWTVLNVSPRYVHSLLTTSQDDFIWAANPHGNFTVKSAYDLSFSHGVSRGAWEKLWHHAIPPRVAMFAWRLLHRDVPVDSRIVECGVPLVSMCSCCKVHAQESLDHLFISSDIAKELWSWIAPLLSNHINWSSHVTTRFWSVLSSTRINSPLLFAGMATCILMLWEV</sequence>
<evidence type="ECO:0000313" key="4">
    <source>
        <dbReference type="Proteomes" id="UP000652761"/>
    </source>
</evidence>
<evidence type="ECO:0000313" key="3">
    <source>
        <dbReference type="EMBL" id="MQM15218.1"/>
    </source>
</evidence>
<dbReference type="Pfam" id="PF13966">
    <property type="entry name" value="zf-RVT"/>
    <property type="match status" value="1"/>
</dbReference>
<name>A0A843X4V5_COLES</name>
<evidence type="ECO:0000259" key="2">
    <source>
        <dbReference type="Pfam" id="PF13966"/>
    </source>
</evidence>
<dbReference type="InterPro" id="IPR026960">
    <property type="entry name" value="RVT-Znf"/>
</dbReference>
<dbReference type="AlphaFoldDB" id="A0A843X4V5"/>
<dbReference type="PANTHER" id="PTHR36617">
    <property type="entry name" value="PROTEIN, PUTATIVE-RELATED"/>
    <property type="match status" value="1"/>
</dbReference>
<dbReference type="OrthoDB" id="1747620at2759"/>